<gene>
    <name evidence="1" type="ORF">PXEA_LOCUS12566</name>
</gene>
<evidence type="ECO:0000313" key="2">
    <source>
        <dbReference type="Proteomes" id="UP000784294"/>
    </source>
</evidence>
<organism evidence="1 2">
    <name type="scientific">Protopolystoma xenopodis</name>
    <dbReference type="NCBI Taxonomy" id="117903"/>
    <lineage>
        <taxon>Eukaryota</taxon>
        <taxon>Metazoa</taxon>
        <taxon>Spiralia</taxon>
        <taxon>Lophotrochozoa</taxon>
        <taxon>Platyhelminthes</taxon>
        <taxon>Monogenea</taxon>
        <taxon>Polyopisthocotylea</taxon>
        <taxon>Polystomatidea</taxon>
        <taxon>Polystomatidae</taxon>
        <taxon>Protopolystoma</taxon>
    </lineage>
</organism>
<proteinExistence type="predicted"/>
<dbReference type="EMBL" id="CAAALY010040212">
    <property type="protein sequence ID" value="VEL19126.1"/>
    <property type="molecule type" value="Genomic_DNA"/>
</dbReference>
<name>A0A448WSG4_9PLAT</name>
<dbReference type="AlphaFoldDB" id="A0A448WSG4"/>
<sequence>MHRPTRSVRLIVVAIRRCVWPRLLFRLGLGLSVPWRWRQTGFPRPTIPLARLLRPPVAASSGRLRDESMRARGWPRDQTMSVSLC</sequence>
<evidence type="ECO:0000313" key="1">
    <source>
        <dbReference type="EMBL" id="VEL19126.1"/>
    </source>
</evidence>
<keyword evidence="2" id="KW-1185">Reference proteome</keyword>
<accession>A0A448WSG4</accession>
<comment type="caution">
    <text evidence="1">The sequence shown here is derived from an EMBL/GenBank/DDBJ whole genome shotgun (WGS) entry which is preliminary data.</text>
</comment>
<protein>
    <submittedName>
        <fullName evidence="1">Uncharacterized protein</fullName>
    </submittedName>
</protein>
<dbReference type="Proteomes" id="UP000784294">
    <property type="component" value="Unassembled WGS sequence"/>
</dbReference>
<reference evidence="1" key="1">
    <citation type="submission" date="2018-11" db="EMBL/GenBank/DDBJ databases">
        <authorList>
            <consortium name="Pathogen Informatics"/>
        </authorList>
    </citation>
    <scope>NUCLEOTIDE SEQUENCE</scope>
</reference>